<reference evidence="7" key="2">
    <citation type="journal article" date="2021" name="PeerJ">
        <title>Extensive microbial diversity within the chicken gut microbiome revealed by metagenomics and culture.</title>
        <authorList>
            <person name="Gilroy R."/>
            <person name="Ravi A."/>
            <person name="Getino M."/>
            <person name="Pursley I."/>
            <person name="Horton D.L."/>
            <person name="Alikhan N.F."/>
            <person name="Baker D."/>
            <person name="Gharbi K."/>
            <person name="Hall N."/>
            <person name="Watson M."/>
            <person name="Adriaenssens E.M."/>
            <person name="Foster-Nyarko E."/>
            <person name="Jarju S."/>
            <person name="Secka A."/>
            <person name="Antonio M."/>
            <person name="Oren A."/>
            <person name="Chaudhuri R.R."/>
            <person name="La Ragione R."/>
            <person name="Hildebrand F."/>
            <person name="Pallen M.J."/>
        </authorList>
    </citation>
    <scope>NUCLEOTIDE SEQUENCE</scope>
    <source>
        <strain evidence="7">CHK184-20233</strain>
    </source>
</reference>
<dbReference type="PROSITE" id="PS00202">
    <property type="entry name" value="RUBREDOXIN"/>
    <property type="match status" value="1"/>
</dbReference>
<gene>
    <name evidence="7" type="ORF">IAB38_05495</name>
</gene>
<protein>
    <submittedName>
        <fullName evidence="7">Flavin reductase</fullName>
    </submittedName>
</protein>
<dbReference type="GO" id="GO:0005506">
    <property type="term" value="F:iron ion binding"/>
    <property type="evidence" value="ECO:0007669"/>
    <property type="project" value="InterPro"/>
</dbReference>
<organism evidence="7 8">
    <name type="scientific">Candidatus Onthousia excrementipullorum</name>
    <dbReference type="NCBI Taxonomy" id="2840884"/>
    <lineage>
        <taxon>Bacteria</taxon>
        <taxon>Bacillati</taxon>
        <taxon>Bacillota</taxon>
        <taxon>Bacilli</taxon>
        <taxon>Candidatus Onthousia</taxon>
    </lineage>
</organism>
<dbReference type="Pfam" id="PF01613">
    <property type="entry name" value="Flavin_Reduct"/>
    <property type="match status" value="1"/>
</dbReference>
<evidence type="ECO:0000256" key="1">
    <source>
        <dbReference type="ARBA" id="ARBA00022448"/>
    </source>
</evidence>
<dbReference type="InterPro" id="IPR018527">
    <property type="entry name" value="Rubredoxin_Fe_BS"/>
</dbReference>
<dbReference type="InterPro" id="IPR002563">
    <property type="entry name" value="Flavin_Rdtase-like_dom"/>
</dbReference>
<dbReference type="PROSITE" id="PS50903">
    <property type="entry name" value="RUBREDOXIN_LIKE"/>
    <property type="match status" value="1"/>
</dbReference>
<proteinExistence type="predicted"/>
<name>A0A9D1DUZ8_9FIRM</name>
<dbReference type="EMBL" id="DVHC01000055">
    <property type="protein sequence ID" value="HIR59488.1"/>
    <property type="molecule type" value="Genomic_DNA"/>
</dbReference>
<dbReference type="GO" id="GO:0010181">
    <property type="term" value="F:FMN binding"/>
    <property type="evidence" value="ECO:0007669"/>
    <property type="project" value="InterPro"/>
</dbReference>
<evidence type="ECO:0000313" key="7">
    <source>
        <dbReference type="EMBL" id="HIR59488.1"/>
    </source>
</evidence>
<evidence type="ECO:0000256" key="3">
    <source>
        <dbReference type="ARBA" id="ARBA00022982"/>
    </source>
</evidence>
<dbReference type="SUPFAM" id="SSF50475">
    <property type="entry name" value="FMN-binding split barrel"/>
    <property type="match status" value="1"/>
</dbReference>
<dbReference type="CDD" id="cd00730">
    <property type="entry name" value="rubredoxin"/>
    <property type="match status" value="1"/>
</dbReference>
<dbReference type="AlphaFoldDB" id="A0A9D1DUZ8"/>
<dbReference type="PANTHER" id="PTHR30466">
    <property type="entry name" value="FLAVIN REDUCTASE"/>
    <property type="match status" value="1"/>
</dbReference>
<feature type="domain" description="Rubredoxin-like" evidence="6">
    <location>
        <begin position="176"/>
        <end position="219"/>
    </location>
</feature>
<dbReference type="InterPro" id="IPR012349">
    <property type="entry name" value="Split_barrel_FMN-bd"/>
</dbReference>
<comment type="caution">
    <text evidence="7">The sequence shown here is derived from an EMBL/GenBank/DDBJ whole genome shotgun (WGS) entry which is preliminary data.</text>
</comment>
<dbReference type="Pfam" id="PF00301">
    <property type="entry name" value="Rubredoxin"/>
    <property type="match status" value="1"/>
</dbReference>
<evidence type="ECO:0000313" key="8">
    <source>
        <dbReference type="Proteomes" id="UP000824232"/>
    </source>
</evidence>
<dbReference type="InterPro" id="IPR024935">
    <property type="entry name" value="Rubredoxin_dom"/>
</dbReference>
<keyword evidence="2" id="KW-0479">Metal-binding</keyword>
<dbReference type="InterPro" id="IPR024934">
    <property type="entry name" value="Rubredoxin-like_dom"/>
</dbReference>
<dbReference type="Gene3D" id="2.20.28.10">
    <property type="match status" value="1"/>
</dbReference>
<accession>A0A9D1DUZ8</accession>
<dbReference type="InterPro" id="IPR050268">
    <property type="entry name" value="NADH-dep_flavin_reductase"/>
</dbReference>
<sequence>MDTAVSNNITYGMYIVTTKDNNKNVGCIINTVMQITSKNPIISISLNKENYTNKALKENKKCAISILTEETKQKTISTFGYFSSKYIDKFKDIEWEEINNLPVVLENISGYIIGEVIDIIDVNTHDVFLIKIKNTKQTSNKTPMTYKYYHEVLKGKSPSKAPTYNETKEKENMKKGNKYKCTICGYIYDDEKEDIKFEDLPDAWKCPICGVGKDKFIKI</sequence>
<keyword evidence="3" id="KW-0249">Electron transport</keyword>
<keyword evidence="5" id="KW-0408">Iron</keyword>
<keyword evidence="1" id="KW-0813">Transport</keyword>
<reference evidence="7" key="1">
    <citation type="submission" date="2020-10" db="EMBL/GenBank/DDBJ databases">
        <authorList>
            <person name="Gilroy R."/>
        </authorList>
    </citation>
    <scope>NUCLEOTIDE SEQUENCE</scope>
    <source>
        <strain evidence="7">CHK184-20233</strain>
    </source>
</reference>
<dbReference type="PANTHER" id="PTHR30466:SF1">
    <property type="entry name" value="FMN REDUCTASE (NADH) RUTF"/>
    <property type="match status" value="1"/>
</dbReference>
<dbReference type="Gene3D" id="2.30.110.10">
    <property type="entry name" value="Electron Transport, Fmn-binding Protein, Chain A"/>
    <property type="match status" value="1"/>
</dbReference>
<keyword evidence="4" id="KW-0560">Oxidoreductase</keyword>
<dbReference type="SUPFAM" id="SSF57802">
    <property type="entry name" value="Rubredoxin-like"/>
    <property type="match status" value="1"/>
</dbReference>
<evidence type="ECO:0000259" key="6">
    <source>
        <dbReference type="PROSITE" id="PS50903"/>
    </source>
</evidence>
<dbReference type="SMART" id="SM00903">
    <property type="entry name" value="Flavin_Reduct"/>
    <property type="match status" value="1"/>
</dbReference>
<evidence type="ECO:0000256" key="5">
    <source>
        <dbReference type="ARBA" id="ARBA00023004"/>
    </source>
</evidence>
<dbReference type="Proteomes" id="UP000824232">
    <property type="component" value="Unassembled WGS sequence"/>
</dbReference>
<evidence type="ECO:0000256" key="4">
    <source>
        <dbReference type="ARBA" id="ARBA00023002"/>
    </source>
</evidence>
<dbReference type="GO" id="GO:0042602">
    <property type="term" value="F:riboflavin reductase (NADPH) activity"/>
    <property type="evidence" value="ECO:0007669"/>
    <property type="project" value="TreeGrafter"/>
</dbReference>
<evidence type="ECO:0000256" key="2">
    <source>
        <dbReference type="ARBA" id="ARBA00022723"/>
    </source>
</evidence>